<dbReference type="STRING" id="389348.PNK_2299"/>
<organism evidence="6 7">
    <name type="scientific">Candidatus Protochlamydia naegleriophila</name>
    <dbReference type="NCBI Taxonomy" id="389348"/>
    <lineage>
        <taxon>Bacteria</taxon>
        <taxon>Pseudomonadati</taxon>
        <taxon>Chlamydiota</taxon>
        <taxon>Chlamydiia</taxon>
        <taxon>Parachlamydiales</taxon>
        <taxon>Parachlamydiaceae</taxon>
        <taxon>Candidatus Protochlamydia</taxon>
    </lineage>
</organism>
<dbReference type="PANTHER" id="PTHR30290:SF9">
    <property type="entry name" value="OLIGOPEPTIDE-BINDING PROTEIN APPA"/>
    <property type="match status" value="1"/>
</dbReference>
<protein>
    <submittedName>
        <fullName evidence="6">Substrate binding proteins, component of oligopeptide permease, oppA</fullName>
    </submittedName>
</protein>
<dbReference type="SUPFAM" id="SSF53850">
    <property type="entry name" value="Periplasmic binding protein-like II"/>
    <property type="match status" value="1"/>
</dbReference>
<dbReference type="AlphaFoldDB" id="A0A0U5JD27"/>
<dbReference type="GO" id="GO:1904680">
    <property type="term" value="F:peptide transmembrane transporter activity"/>
    <property type="evidence" value="ECO:0007669"/>
    <property type="project" value="TreeGrafter"/>
</dbReference>
<evidence type="ECO:0000313" key="6">
    <source>
        <dbReference type="EMBL" id="CUI17897.1"/>
    </source>
</evidence>
<keyword evidence="4" id="KW-0472">Membrane</keyword>
<keyword evidence="3" id="KW-0732">Signal</keyword>
<dbReference type="InterPro" id="IPR000914">
    <property type="entry name" value="SBP_5_dom"/>
</dbReference>
<keyword evidence="7" id="KW-1185">Reference proteome</keyword>
<dbReference type="InterPro" id="IPR039424">
    <property type="entry name" value="SBP_5"/>
</dbReference>
<reference evidence="7" key="1">
    <citation type="submission" date="2015-09" db="EMBL/GenBank/DDBJ databases">
        <authorList>
            <person name="Bertelli C."/>
        </authorList>
    </citation>
    <scope>NUCLEOTIDE SEQUENCE [LARGE SCALE GENOMIC DNA]</scope>
    <source>
        <strain evidence="7">KNic</strain>
    </source>
</reference>
<dbReference type="PANTHER" id="PTHR30290">
    <property type="entry name" value="PERIPLASMIC BINDING COMPONENT OF ABC TRANSPORTER"/>
    <property type="match status" value="1"/>
</dbReference>
<dbReference type="EMBL" id="LN879502">
    <property type="protein sequence ID" value="CUI17897.1"/>
    <property type="molecule type" value="Genomic_DNA"/>
</dbReference>
<evidence type="ECO:0000313" key="7">
    <source>
        <dbReference type="Proteomes" id="UP000069902"/>
    </source>
</evidence>
<feature type="domain" description="Solute-binding protein family 5" evidence="5">
    <location>
        <begin position="167"/>
        <end position="607"/>
    </location>
</feature>
<dbReference type="PATRIC" id="fig|389348.3.peg.2581"/>
<dbReference type="RefSeq" id="WP_059062134.1">
    <property type="nucleotide sequence ID" value="NZ_LN879502.1"/>
</dbReference>
<evidence type="ECO:0000256" key="3">
    <source>
        <dbReference type="ARBA" id="ARBA00022729"/>
    </source>
</evidence>
<dbReference type="Proteomes" id="UP000069902">
    <property type="component" value="Chromosome cPNK"/>
</dbReference>
<keyword evidence="2" id="KW-0813">Transport</keyword>
<dbReference type="FunCoup" id="A0A0U5JD27">
    <property type="interactions" value="36"/>
</dbReference>
<keyword evidence="4" id="KW-1133">Transmembrane helix</keyword>
<gene>
    <name evidence="6" type="primary">oppa3</name>
    <name evidence="6" type="ORF">PNK_2299</name>
</gene>
<dbReference type="Gene3D" id="3.10.105.10">
    <property type="entry name" value="Dipeptide-binding Protein, Domain 3"/>
    <property type="match status" value="1"/>
</dbReference>
<dbReference type="Pfam" id="PF00496">
    <property type="entry name" value="SBP_bac_5"/>
    <property type="match status" value="1"/>
</dbReference>
<keyword evidence="4" id="KW-0812">Transmembrane</keyword>
<evidence type="ECO:0000259" key="5">
    <source>
        <dbReference type="Pfam" id="PF00496"/>
    </source>
</evidence>
<proteinExistence type="inferred from homology"/>
<dbReference type="Gene3D" id="3.40.190.10">
    <property type="entry name" value="Periplasmic binding protein-like II"/>
    <property type="match status" value="1"/>
</dbReference>
<accession>A0A0U5JD27</accession>
<comment type="similarity">
    <text evidence="1">Belongs to the bacterial solute-binding protein 5 family.</text>
</comment>
<evidence type="ECO:0000256" key="1">
    <source>
        <dbReference type="ARBA" id="ARBA00005695"/>
    </source>
</evidence>
<dbReference type="InParanoid" id="A0A0U5JD27"/>
<name>A0A0U5JD27_9BACT</name>
<sequence length="713" mass="82165">MNKEPISLYIFRFVLGLGLFAFMAMLYWSSALIEDQLKFLRSDLLQVKNDIFLLRTETEKIRTDVLKSLLEQRPATIYSPLQPTAQPLAKSTETGLSTNLLKPDFFYENTLPKLLGADFIPHGVRKEGSLGKPEHLLPFGKWVQVANWNGLCTTGLASQEVGKYETLTPDMAEKMELRQNAKGEPEYWLFLRKDVFWAPLQQNHFADSVVLAPHFLHRHPVTAHDFKFFFDAVMNPSIEEAQAISLRTYFSDIEEVRVIDDYTLVVRWKTEMIANEKGESEPKMKYLSKSLTGSLRPLASFVYKYFADGTKIIEDDSNPETYRINSIWAQNFSHHWAKNVIVSCGAWLFDGITDREIRFKRNNDYFDPHAALTEAYEIKLKDSFDGIWEEFKAGSLDLYEVPPNQQSELDRFLQSMPYAAQKQKGLGIKLLEFIGRSYTYIGWNQANPLFKSKKVRQALTMAIDRDRIIRQNLNGMGVQTTGTFFRFSPSYDESIQPYPFNPQKALQLLHEEGWYDSTGTGVLDKVINGQRVPFQFTLTYFVKNQTTKSICEYITTALKEIGISCKMDGVDLADLSAATDDKSFDALYLAWSLGTPPEDPRQLWYSTGAKEKGSSNFVGFANKEVDQIIDQLTYEYDSKKRIELYHRFNRIIYDEAPYTFLYTPKTLLAYRDYMQNVFIPADRQDLIPEANVGEPISSLFWIDDKRGLENQKK</sequence>
<dbReference type="KEGG" id="pnl:PNK_2299"/>
<evidence type="ECO:0000256" key="2">
    <source>
        <dbReference type="ARBA" id="ARBA00022448"/>
    </source>
</evidence>
<feature type="transmembrane region" description="Helical" evidence="4">
    <location>
        <begin position="9"/>
        <end position="28"/>
    </location>
</feature>
<evidence type="ECO:0000256" key="4">
    <source>
        <dbReference type="SAM" id="Phobius"/>
    </source>
</evidence>
<dbReference type="GO" id="GO:0015833">
    <property type="term" value="P:peptide transport"/>
    <property type="evidence" value="ECO:0007669"/>
    <property type="project" value="TreeGrafter"/>
</dbReference>